<sequence length="78" mass="8204">MREINSLGLRLAYLLIAAGFLAGVFSLVRVGSIAIAIGMGLITLAHWQSAKSGKVERYLALLISLALLAVAISLPRGL</sequence>
<feature type="transmembrane region" description="Helical" evidence="1">
    <location>
        <begin position="57"/>
        <end position="74"/>
    </location>
</feature>
<proteinExistence type="predicted"/>
<dbReference type="EMBL" id="CAEZSK010000047">
    <property type="protein sequence ID" value="CAB4538173.1"/>
    <property type="molecule type" value="Genomic_DNA"/>
</dbReference>
<name>A0A6J6BIC9_9ZZZZ</name>
<protein>
    <submittedName>
        <fullName evidence="2">Unannotated protein</fullName>
    </submittedName>
</protein>
<reference evidence="2" key="1">
    <citation type="submission" date="2020-05" db="EMBL/GenBank/DDBJ databases">
        <authorList>
            <person name="Chiriac C."/>
            <person name="Salcher M."/>
            <person name="Ghai R."/>
            <person name="Kavagutti S V."/>
        </authorList>
    </citation>
    <scope>NUCLEOTIDE SEQUENCE</scope>
</reference>
<keyword evidence="1" id="KW-0472">Membrane</keyword>
<evidence type="ECO:0000313" key="2">
    <source>
        <dbReference type="EMBL" id="CAB4538173.1"/>
    </source>
</evidence>
<accession>A0A6J6BIC9</accession>
<dbReference type="AlphaFoldDB" id="A0A6J6BIC9"/>
<keyword evidence="1" id="KW-1133">Transmembrane helix</keyword>
<keyword evidence="1" id="KW-0812">Transmembrane</keyword>
<feature type="transmembrane region" description="Helical" evidence="1">
    <location>
        <begin position="12"/>
        <end position="45"/>
    </location>
</feature>
<gene>
    <name evidence="2" type="ORF">UFOPK1419_00480</name>
</gene>
<organism evidence="2">
    <name type="scientific">freshwater metagenome</name>
    <dbReference type="NCBI Taxonomy" id="449393"/>
    <lineage>
        <taxon>unclassified sequences</taxon>
        <taxon>metagenomes</taxon>
        <taxon>ecological metagenomes</taxon>
    </lineage>
</organism>
<evidence type="ECO:0000256" key="1">
    <source>
        <dbReference type="SAM" id="Phobius"/>
    </source>
</evidence>